<accession>A0A1F5NKS4</accession>
<reference evidence="3 4" key="1">
    <citation type="journal article" date="2016" name="Nat. Commun.">
        <title>Thousands of microbial genomes shed light on interconnected biogeochemical processes in an aquifer system.</title>
        <authorList>
            <person name="Anantharaman K."/>
            <person name="Brown C.T."/>
            <person name="Hug L.A."/>
            <person name="Sharon I."/>
            <person name="Castelle C.J."/>
            <person name="Probst A.J."/>
            <person name="Thomas B.C."/>
            <person name="Singh A."/>
            <person name="Wilkins M.J."/>
            <person name="Karaoz U."/>
            <person name="Brodie E.L."/>
            <person name="Williams K.H."/>
            <person name="Hubbard S.S."/>
            <person name="Banfield J.F."/>
        </authorList>
    </citation>
    <scope>NUCLEOTIDE SEQUENCE [LARGE SCALE GENOMIC DNA]</scope>
</reference>
<protein>
    <submittedName>
        <fullName evidence="3">Uncharacterized protein</fullName>
    </submittedName>
</protein>
<keyword evidence="2" id="KW-1133">Transmembrane helix</keyword>
<sequence length="404" mass="46145">MTDKKMETQTPIQTQNPVIITPPPPEVPLLSKEGPSEVKPHHHITSWVALVIIATIAATTGYLLWAKSQEAWPFDFDGPWSEVKRIGSQSETAGWNICKNEAYGFEVKYPPNWKVWRVGAPEASVSSCEVGLRTAGFSPNLLELSLETIQQINVDVDSETVKTIEDYRAKHPEFFYFNEITRESTIDGQKLYWFGERLAITFYDGKMFRFSMIQNIDESTLNLFFSTFKFIKQTPKVNASNWNEYYYEDQFEIRYPTDFRFIDADDSGTYHNNFFPNDGIVMGTILFPDQKGTNLSSASISMARYDGYLTAEDCKLYRNVDKISKMTETETVEYEFYKATITGAAAGTKVTQYIYRLYNSNCFEISLDIRVGNIANYETGTVNEVDEDTILDQFKSILSTVGII</sequence>
<dbReference type="AlphaFoldDB" id="A0A1F5NKS4"/>
<evidence type="ECO:0000256" key="2">
    <source>
        <dbReference type="SAM" id="Phobius"/>
    </source>
</evidence>
<dbReference type="Proteomes" id="UP000176864">
    <property type="component" value="Unassembled WGS sequence"/>
</dbReference>
<organism evidence="3 4">
    <name type="scientific">Candidatus Doudnabacteria bacterium RIFCSPHIGHO2_01_FULL_46_14</name>
    <dbReference type="NCBI Taxonomy" id="1817824"/>
    <lineage>
        <taxon>Bacteria</taxon>
        <taxon>Candidatus Doudnaibacteriota</taxon>
    </lineage>
</organism>
<feature type="transmembrane region" description="Helical" evidence="2">
    <location>
        <begin position="44"/>
        <end position="65"/>
    </location>
</feature>
<keyword evidence="2" id="KW-0812">Transmembrane</keyword>
<evidence type="ECO:0000256" key="1">
    <source>
        <dbReference type="SAM" id="MobiDB-lite"/>
    </source>
</evidence>
<evidence type="ECO:0000313" key="3">
    <source>
        <dbReference type="EMBL" id="OGE78301.1"/>
    </source>
</evidence>
<keyword evidence="2" id="KW-0472">Membrane</keyword>
<gene>
    <name evidence="3" type="ORF">A2751_04080</name>
</gene>
<dbReference type="STRING" id="1817824.A2751_04080"/>
<comment type="caution">
    <text evidence="3">The sequence shown here is derived from an EMBL/GenBank/DDBJ whole genome shotgun (WGS) entry which is preliminary data.</text>
</comment>
<feature type="region of interest" description="Disordered" evidence="1">
    <location>
        <begin position="1"/>
        <end position="24"/>
    </location>
</feature>
<proteinExistence type="predicted"/>
<feature type="compositionally biased region" description="Low complexity" evidence="1">
    <location>
        <begin position="8"/>
        <end position="19"/>
    </location>
</feature>
<dbReference type="EMBL" id="MFEK01000014">
    <property type="protein sequence ID" value="OGE78301.1"/>
    <property type="molecule type" value="Genomic_DNA"/>
</dbReference>
<evidence type="ECO:0000313" key="4">
    <source>
        <dbReference type="Proteomes" id="UP000176864"/>
    </source>
</evidence>
<name>A0A1F5NKS4_9BACT</name>